<dbReference type="EMBL" id="KN847012">
    <property type="protein sequence ID" value="KIW86698.1"/>
    <property type="molecule type" value="Genomic_DNA"/>
</dbReference>
<dbReference type="GeneID" id="27705612"/>
<evidence type="ECO:0000313" key="1">
    <source>
        <dbReference type="EMBL" id="KIW86698.1"/>
    </source>
</evidence>
<name>A0A0D2H090_CLAB1</name>
<dbReference type="AlphaFoldDB" id="A0A0D2H090"/>
<sequence>MAQAVADLAEGAVQVGTAIFGAIFNSGADKDFRSSWTQVQVGDLTSKNPGKNVMVVFTKHDASGLVNSTMTIRECTCPNSGSVLTYSCYVFDSGPFVLQGDGGYLNWCFAGSFNRNGNNVTFNKLS</sequence>
<evidence type="ECO:0000313" key="2">
    <source>
        <dbReference type="Proteomes" id="UP000053789"/>
    </source>
</evidence>
<dbReference type="VEuPathDB" id="FungiDB:Z519_12684"/>
<organism evidence="1 2">
    <name type="scientific">Cladophialophora bantiana (strain ATCC 10958 / CBS 173.52 / CDC B-1940 / NIH 8579)</name>
    <name type="common">Xylohypha bantiana</name>
    <dbReference type="NCBI Taxonomy" id="1442370"/>
    <lineage>
        <taxon>Eukaryota</taxon>
        <taxon>Fungi</taxon>
        <taxon>Dikarya</taxon>
        <taxon>Ascomycota</taxon>
        <taxon>Pezizomycotina</taxon>
        <taxon>Eurotiomycetes</taxon>
        <taxon>Chaetothyriomycetidae</taxon>
        <taxon>Chaetothyriales</taxon>
        <taxon>Herpotrichiellaceae</taxon>
        <taxon>Cladophialophora</taxon>
    </lineage>
</organism>
<keyword evidence="2" id="KW-1185">Reference proteome</keyword>
<dbReference type="RefSeq" id="XP_016613367.1">
    <property type="nucleotide sequence ID" value="XM_016770389.1"/>
</dbReference>
<dbReference type="HOGENOM" id="CLU_1981411_0_0_1"/>
<reference evidence="1" key="1">
    <citation type="submission" date="2015-01" db="EMBL/GenBank/DDBJ databases">
        <title>The Genome Sequence of Cladophialophora bantiana CBS 173.52.</title>
        <authorList>
            <consortium name="The Broad Institute Genomics Platform"/>
            <person name="Cuomo C."/>
            <person name="de Hoog S."/>
            <person name="Gorbushina A."/>
            <person name="Stielow B."/>
            <person name="Teixiera M."/>
            <person name="Abouelleil A."/>
            <person name="Chapman S.B."/>
            <person name="Priest M."/>
            <person name="Young S.K."/>
            <person name="Wortman J."/>
            <person name="Nusbaum C."/>
            <person name="Birren B."/>
        </authorList>
    </citation>
    <scope>NUCLEOTIDE SEQUENCE [LARGE SCALE GENOMIC DNA]</scope>
    <source>
        <strain evidence="1">CBS 173.52</strain>
    </source>
</reference>
<protein>
    <submittedName>
        <fullName evidence="1">Uncharacterized protein</fullName>
    </submittedName>
</protein>
<dbReference type="Proteomes" id="UP000053789">
    <property type="component" value="Unassembled WGS sequence"/>
</dbReference>
<dbReference type="OrthoDB" id="3685327at2759"/>
<gene>
    <name evidence="1" type="ORF">Z519_12684</name>
</gene>
<proteinExistence type="predicted"/>
<accession>A0A0D2H090</accession>